<sequence>MGCDHTDDYVWHEDGGDCDEATEVETTELNEAEATGGDVTGWVKSYYLDTWEFVTACFTEQGCQDYIDANVYNLDEPRIYVASAYRNCEFIAVREMLKAQPSKEDGLK</sequence>
<proteinExistence type="predicted"/>
<reference evidence="1" key="1">
    <citation type="journal article" date="2014" name="Front. Microbiol.">
        <title>High frequency of phylogenetically diverse reductive dehalogenase-homologous genes in deep subseafloor sedimentary metagenomes.</title>
        <authorList>
            <person name="Kawai M."/>
            <person name="Futagami T."/>
            <person name="Toyoda A."/>
            <person name="Takaki Y."/>
            <person name="Nishi S."/>
            <person name="Hori S."/>
            <person name="Arai W."/>
            <person name="Tsubouchi T."/>
            <person name="Morono Y."/>
            <person name="Uchiyama I."/>
            <person name="Ito T."/>
            <person name="Fujiyama A."/>
            <person name="Inagaki F."/>
            <person name="Takami H."/>
        </authorList>
    </citation>
    <scope>NUCLEOTIDE SEQUENCE</scope>
    <source>
        <strain evidence="1">Expedition CK06-06</strain>
    </source>
</reference>
<accession>X0Y211</accession>
<comment type="caution">
    <text evidence="1">The sequence shown here is derived from an EMBL/GenBank/DDBJ whole genome shotgun (WGS) entry which is preliminary data.</text>
</comment>
<dbReference type="AlphaFoldDB" id="X0Y211"/>
<name>X0Y211_9ZZZZ</name>
<gene>
    <name evidence="1" type="ORF">S01H1_61038</name>
</gene>
<dbReference type="EMBL" id="BARS01040003">
    <property type="protein sequence ID" value="GAG30941.1"/>
    <property type="molecule type" value="Genomic_DNA"/>
</dbReference>
<protein>
    <submittedName>
        <fullName evidence="1">Uncharacterized protein</fullName>
    </submittedName>
</protein>
<organism evidence="1">
    <name type="scientific">marine sediment metagenome</name>
    <dbReference type="NCBI Taxonomy" id="412755"/>
    <lineage>
        <taxon>unclassified sequences</taxon>
        <taxon>metagenomes</taxon>
        <taxon>ecological metagenomes</taxon>
    </lineage>
</organism>
<evidence type="ECO:0000313" key="1">
    <source>
        <dbReference type="EMBL" id="GAG30941.1"/>
    </source>
</evidence>